<organism evidence="2 3">
    <name type="scientific">Kitasatospora cystarginea</name>
    <dbReference type="NCBI Taxonomy" id="58350"/>
    <lineage>
        <taxon>Bacteria</taxon>
        <taxon>Bacillati</taxon>
        <taxon>Actinomycetota</taxon>
        <taxon>Actinomycetes</taxon>
        <taxon>Kitasatosporales</taxon>
        <taxon>Streptomycetaceae</taxon>
        <taxon>Kitasatospora</taxon>
    </lineage>
</organism>
<comment type="caution">
    <text evidence="2">The sequence shown here is derived from an EMBL/GenBank/DDBJ whole genome shotgun (WGS) entry which is preliminary data.</text>
</comment>
<feature type="compositionally biased region" description="Basic residues" evidence="1">
    <location>
        <begin position="97"/>
        <end position="107"/>
    </location>
</feature>
<feature type="region of interest" description="Disordered" evidence="1">
    <location>
        <begin position="35"/>
        <end position="82"/>
    </location>
</feature>
<accession>A0ABP5R3J7</accession>
<evidence type="ECO:0000313" key="2">
    <source>
        <dbReference type="EMBL" id="GAA2250439.1"/>
    </source>
</evidence>
<name>A0ABP5R3J7_9ACTN</name>
<protein>
    <submittedName>
        <fullName evidence="2">Uncharacterized protein</fullName>
    </submittedName>
</protein>
<evidence type="ECO:0000256" key="1">
    <source>
        <dbReference type="SAM" id="MobiDB-lite"/>
    </source>
</evidence>
<keyword evidence="3" id="KW-1185">Reference proteome</keyword>
<evidence type="ECO:0000313" key="3">
    <source>
        <dbReference type="Proteomes" id="UP001500305"/>
    </source>
</evidence>
<dbReference type="Proteomes" id="UP001500305">
    <property type="component" value="Unassembled WGS sequence"/>
</dbReference>
<reference evidence="3" key="1">
    <citation type="journal article" date="2019" name="Int. J. Syst. Evol. Microbiol.">
        <title>The Global Catalogue of Microorganisms (GCM) 10K type strain sequencing project: providing services to taxonomists for standard genome sequencing and annotation.</title>
        <authorList>
            <consortium name="The Broad Institute Genomics Platform"/>
            <consortium name="The Broad Institute Genome Sequencing Center for Infectious Disease"/>
            <person name="Wu L."/>
            <person name="Ma J."/>
        </authorList>
    </citation>
    <scope>NUCLEOTIDE SEQUENCE [LARGE SCALE GENOMIC DNA]</scope>
    <source>
        <strain evidence="3">JCM 7356</strain>
    </source>
</reference>
<sequence length="132" mass="14089">MLLPVRGMRRSPNRGCRCFTPPCQRKLRGSFRRALGPAPSAARGIGHPAPGVRPKPVGRRPAHPIAPRTLPRSGARTAATGLRSAHCPWWWETAAARKPRPAPRHLSRSGGRGIPTVLVKGLGREAPGTAPG</sequence>
<proteinExistence type="predicted"/>
<dbReference type="EMBL" id="BAAATR010000015">
    <property type="protein sequence ID" value="GAA2250439.1"/>
    <property type="molecule type" value="Genomic_DNA"/>
</dbReference>
<gene>
    <name evidence="2" type="ORF">GCM10010430_36550</name>
</gene>
<feature type="region of interest" description="Disordered" evidence="1">
    <location>
        <begin position="96"/>
        <end position="132"/>
    </location>
</feature>